<gene>
    <name evidence="2" type="ORF">UCREL1_3416</name>
</gene>
<dbReference type="PANTHER" id="PTHR33112:SF15">
    <property type="entry name" value="HETEROKARYON INCOMPATIBILITY DOMAIN-CONTAINING PROTEIN"/>
    <property type="match status" value="1"/>
</dbReference>
<proteinExistence type="predicted"/>
<reference evidence="3" key="1">
    <citation type="journal article" date="2013" name="Genome Announc.">
        <title>Draft genome sequence of the grapevine dieback fungus Eutypa lata UCR-EL1.</title>
        <authorList>
            <person name="Blanco-Ulate B."/>
            <person name="Rolshausen P.E."/>
            <person name="Cantu D."/>
        </authorList>
    </citation>
    <scope>NUCLEOTIDE SEQUENCE [LARGE SCALE GENOMIC DNA]</scope>
    <source>
        <strain evidence="3">UCR-EL1</strain>
    </source>
</reference>
<dbReference type="OMA" id="WRTMVSC"/>
<dbReference type="OrthoDB" id="2958217at2759"/>
<dbReference type="Pfam" id="PF06985">
    <property type="entry name" value="HET"/>
    <property type="match status" value="1"/>
</dbReference>
<dbReference type="Proteomes" id="UP000012174">
    <property type="component" value="Unassembled WGS sequence"/>
</dbReference>
<keyword evidence="3" id="KW-1185">Reference proteome</keyword>
<organism evidence="2 3">
    <name type="scientific">Eutypa lata (strain UCR-EL1)</name>
    <name type="common">Grapevine dieback disease fungus</name>
    <name type="synonym">Eutypa armeniacae</name>
    <dbReference type="NCBI Taxonomy" id="1287681"/>
    <lineage>
        <taxon>Eukaryota</taxon>
        <taxon>Fungi</taxon>
        <taxon>Dikarya</taxon>
        <taxon>Ascomycota</taxon>
        <taxon>Pezizomycotina</taxon>
        <taxon>Sordariomycetes</taxon>
        <taxon>Xylariomycetidae</taxon>
        <taxon>Xylariales</taxon>
        <taxon>Diatrypaceae</taxon>
        <taxon>Eutypa</taxon>
    </lineage>
</organism>
<dbReference type="PANTHER" id="PTHR33112">
    <property type="entry name" value="DOMAIN PROTEIN, PUTATIVE-RELATED"/>
    <property type="match status" value="1"/>
</dbReference>
<dbReference type="eggNOG" id="ENOG502S8TM">
    <property type="taxonomic scope" value="Eukaryota"/>
</dbReference>
<evidence type="ECO:0000313" key="3">
    <source>
        <dbReference type="Proteomes" id="UP000012174"/>
    </source>
</evidence>
<evidence type="ECO:0000259" key="1">
    <source>
        <dbReference type="Pfam" id="PF06985"/>
    </source>
</evidence>
<dbReference type="KEGG" id="ela:UCREL1_3416"/>
<protein>
    <submittedName>
        <fullName evidence="2">Putative heterokaryon incompatibility protein</fullName>
    </submittedName>
</protein>
<name>M7TSA3_EUTLA</name>
<dbReference type="STRING" id="1287681.M7TSA3"/>
<dbReference type="InterPro" id="IPR010730">
    <property type="entry name" value="HET"/>
</dbReference>
<dbReference type="AlphaFoldDB" id="M7TSA3"/>
<accession>M7TSA3</accession>
<dbReference type="HOGENOM" id="CLU_002639_3_0_1"/>
<evidence type="ECO:0000313" key="2">
    <source>
        <dbReference type="EMBL" id="EMR69535.1"/>
    </source>
</evidence>
<feature type="domain" description="Heterokaryon incompatibility" evidence="1">
    <location>
        <begin position="213"/>
        <end position="380"/>
    </location>
</feature>
<dbReference type="EMBL" id="KB706060">
    <property type="protein sequence ID" value="EMR69535.1"/>
    <property type="molecule type" value="Genomic_DNA"/>
</dbReference>
<sequence length="707" mass="79377">MICEVCCGGLASIWQPGSARRLGHIKEFPDVLYRQFPSIEDRDVDEVLDGYDLCEPEQYVFGHHPTYDSLIKSKEQGCVLCAEFDLDMNDRDDVNLGFEAFGYYSVFTVDLPRRSPPAMIVYSGEVPEQFPHDLVAYDADDYLNAAITHSTSDDVTWSMVQEWLGECIQAHRSCSNQAVEDFAPTRLLELDTSGLEPVFRLIDGCSIGPEEPYVTLSHCWGSGSAKEKLRLLTTNDCILRGGLLVSSLPRLFRDAFEIVERLGVSYIWIDRLCIIQDSSEDWEAEAATMQTVYQNGFLNIAALGARDDQDGCFFERDPRLVAPTMIDLSPPNLGRGSLLSPVVPPSVSSKLLYRFSAEDECWRPAFAGEPLLGRAWVLQERILAARNLYFGRRQVFWECGEASRCETMPRGRDLVRPSLPSIPRAPQSEDGEPVRRRWKTLIDAACGVPRGPLDSDNGWHSVVRRYCECNLTFPTDKLVALSGLAKDMNSRLLQRGHADEGSDAYLAGIWRDTMPQSLLWTLKKPGIRPNLYRAPSWSWASVDGDIEFARTSGELFTRLISARTIPRGKDVTGELAGGHITLTGPLCVAKGLKVAKPFYNEREHYRIKSFHHPDTGKSFEMSFTGSYAYFDTCSNYEEVAVLLFHWEPSKMSSNMQAKGLAITPIDKTRSCFRRVGLVSFQTSKPDEGDPPYDDVLSKIPIKTIEMV</sequence>